<dbReference type="AlphaFoldDB" id="A0A7C9P5T5"/>
<evidence type="ECO:0000313" key="1">
    <source>
        <dbReference type="EMBL" id="NDL69474.1"/>
    </source>
</evidence>
<dbReference type="Proteomes" id="UP000480312">
    <property type="component" value="Unassembled WGS sequence"/>
</dbReference>
<organism evidence="1 2">
    <name type="scientific">Vreelandella alkaliphila</name>
    <dbReference type="NCBI Taxonomy" id="272774"/>
    <lineage>
        <taxon>Bacteria</taxon>
        <taxon>Pseudomonadati</taxon>
        <taxon>Pseudomonadota</taxon>
        <taxon>Gammaproteobacteria</taxon>
        <taxon>Oceanospirillales</taxon>
        <taxon>Halomonadaceae</taxon>
        <taxon>Vreelandella</taxon>
    </lineage>
</organism>
<dbReference type="EMBL" id="JAAEHK010000002">
    <property type="protein sequence ID" value="NDL69474.1"/>
    <property type="molecule type" value="Genomic_DNA"/>
</dbReference>
<proteinExistence type="predicted"/>
<name>A0A7C9P5T5_9GAMM</name>
<protein>
    <submittedName>
        <fullName evidence="1">Uncharacterized protein</fullName>
    </submittedName>
</protein>
<comment type="caution">
    <text evidence="1">The sequence shown here is derived from an EMBL/GenBank/DDBJ whole genome shotgun (WGS) entry which is preliminary data.</text>
</comment>
<accession>A0A7C9P5T5</accession>
<gene>
    <name evidence="1" type="ORF">GPL32_02995</name>
</gene>
<reference evidence="1 2" key="1">
    <citation type="submission" date="2020-01" db="EMBL/GenBank/DDBJ databases">
        <title>Whole genome sequencing of Halomonas alkaliphila strain LS44.</title>
        <authorList>
            <person name="Kumar S."/>
            <person name="Paul D."/>
            <person name="Shouche Y."/>
            <person name="Suryavanshi M.V."/>
        </authorList>
    </citation>
    <scope>NUCLEOTIDE SEQUENCE [LARGE SCALE GENOMIC DNA]</scope>
    <source>
        <strain evidence="1 2">LS44</strain>
    </source>
</reference>
<evidence type="ECO:0000313" key="2">
    <source>
        <dbReference type="Proteomes" id="UP000480312"/>
    </source>
</evidence>
<sequence length="52" mass="5747">MHGRQLVGINTVIANQVGKTLRKRPQVDALLDVDAYGWLVLLHATSHCIPLN</sequence>